<protein>
    <submittedName>
        <fullName evidence="2">Uncharacterized protein</fullName>
    </submittedName>
</protein>
<organism evidence="2 3">
    <name type="scientific">Priestia megaterium</name>
    <name type="common">Bacillus megaterium</name>
    <dbReference type="NCBI Taxonomy" id="1404"/>
    <lineage>
        <taxon>Bacteria</taxon>
        <taxon>Bacillati</taxon>
        <taxon>Bacillota</taxon>
        <taxon>Bacilli</taxon>
        <taxon>Bacillales</taxon>
        <taxon>Bacillaceae</taxon>
        <taxon>Priestia</taxon>
    </lineage>
</organism>
<dbReference type="Proteomes" id="UP000501076">
    <property type="component" value="Plasmid pFDU301A"/>
</dbReference>
<dbReference type="EMBL" id="CP045273">
    <property type="protein sequence ID" value="QJX80460.1"/>
    <property type="molecule type" value="Genomic_DNA"/>
</dbReference>
<keyword evidence="1" id="KW-0732">Signal</keyword>
<feature type="signal peptide" evidence="1">
    <location>
        <begin position="1"/>
        <end position="28"/>
    </location>
</feature>
<proteinExistence type="predicted"/>
<accession>A0A6M6E0V3</accession>
<dbReference type="AlphaFoldDB" id="A0A6M6E0V3"/>
<geneLocation type="plasmid" evidence="3">
    <name>pfdu301a</name>
</geneLocation>
<reference evidence="2 3" key="1">
    <citation type="submission" date="2019-10" db="EMBL/GenBank/DDBJ databases">
        <title>Complete genome sequences for adaption low water activity.</title>
        <authorList>
            <person name="Zhao L."/>
            <person name="Zhong J."/>
        </authorList>
    </citation>
    <scope>NUCLEOTIDE SEQUENCE [LARGE SCALE GENOMIC DNA]</scope>
    <source>
        <strain evidence="2 3">FDU301</strain>
        <plasmid evidence="3">pfdu301a</plasmid>
    </source>
</reference>
<name>A0A6M6E0V3_PRIMG</name>
<feature type="chain" id="PRO_5026944182" evidence="1">
    <location>
        <begin position="29"/>
        <end position="137"/>
    </location>
</feature>
<gene>
    <name evidence="2" type="ORF">FDZ14_30700</name>
</gene>
<evidence type="ECO:0000313" key="2">
    <source>
        <dbReference type="EMBL" id="QJX80460.1"/>
    </source>
</evidence>
<sequence>MKKFVVTNLAILTAASSLIIASPTSSSAAQVSKDASIQLDTNQSTKKTITATAVPKKYSWGYSARLSHIEVEALIYAIEHKQDVKKIPWVSKSNLPAQTVNALVKLDPDTLRYYDKLGNPGLTIELHFKSPYIKLKG</sequence>
<keyword evidence="2" id="KW-0614">Plasmid</keyword>
<evidence type="ECO:0000313" key="3">
    <source>
        <dbReference type="Proteomes" id="UP000501076"/>
    </source>
</evidence>
<evidence type="ECO:0000256" key="1">
    <source>
        <dbReference type="SAM" id="SignalP"/>
    </source>
</evidence>
<dbReference type="RefSeq" id="WP_171778451.1">
    <property type="nucleotide sequence ID" value="NZ_CP045273.1"/>
</dbReference>